<feature type="compositionally biased region" description="Basic and acidic residues" evidence="1">
    <location>
        <begin position="734"/>
        <end position="751"/>
    </location>
</feature>
<feature type="compositionally biased region" description="Polar residues" evidence="1">
    <location>
        <begin position="56"/>
        <end position="65"/>
    </location>
</feature>
<feature type="region of interest" description="Disordered" evidence="1">
    <location>
        <begin position="233"/>
        <end position="265"/>
    </location>
</feature>
<gene>
    <name evidence="2" type="ORF">EB796_017278</name>
</gene>
<feature type="compositionally biased region" description="Basic residues" evidence="1">
    <location>
        <begin position="697"/>
        <end position="733"/>
    </location>
</feature>
<feature type="compositionally biased region" description="Basic residues" evidence="1">
    <location>
        <begin position="752"/>
        <end position="805"/>
    </location>
</feature>
<feature type="region of interest" description="Disordered" evidence="1">
    <location>
        <begin position="31"/>
        <end position="66"/>
    </location>
</feature>
<feature type="region of interest" description="Disordered" evidence="1">
    <location>
        <begin position="515"/>
        <end position="657"/>
    </location>
</feature>
<feature type="compositionally biased region" description="Basic and acidic residues" evidence="1">
    <location>
        <begin position="597"/>
        <end position="615"/>
    </location>
</feature>
<accession>A0A7J7JDN9</accession>
<feature type="compositionally biased region" description="Polar residues" evidence="1">
    <location>
        <begin position="233"/>
        <end position="250"/>
    </location>
</feature>
<proteinExistence type="predicted"/>
<sequence>MSSTGPKTKYMKCKLCSKVVTQKDLSAHADFHREKGELQRSSSSGTSAKSSPAASMTASSVTETPHQVEEVVSMATTDTTVSMATTATAVSMATTDTAVSMVTTATAVSMATNTTAVSTVTNPIAVSTASAITSVSTATNDTSVSMATTTTAVSTATNATAVSTATAPTAVSMSTSATAVSTMTKPTTVSVATTATAISTATTATAVSTATTATAISTSTAATAVSMSTNPTAVSTATNDTISKTTTLVPPSSRKGESSDAPTTSSNYAAKVDQLVLIKKLRAANKPVGLFCELCRKASFNVKLASQMTHLTSEKHKGSAQMVQKLFESQSVKSSLIQVKASPSDSKSSSISLSGSNASSGVKSANATLPTLDASAPYPGNEQPVETAAEVPVTDKPTAKHSVVNELSIAQQEPNKPPPERLAKTNSPIDELKTEKMIITKPSINKSETEKTSAKPMTDKSPVVQSSEIDRVIIGKQLSNKVAPKETAANKKLVETKPAPDELVNTASVSQPKKLPATQVLTADKPVAETPMSKMPAGTILNTNASKKNQLPNKNPMETSANKASARINSESKLDNTSSSMGNQKTIMLATKNCIGKKTESSKVEIPDNKNEKKISSKSYKINSSTNKRSRRSESWSPIRKRSSLTPDRPEAEIGVDDDVIVIGATDARPRSNFSVSTRRPRRSNSRSRSRQELSHRHSPNRRLSRSPSRRTKSPLSRTRHRSRSPPHRGSKSRHADGFRSRSQKSPDRYKHNLHSSKRTRSRSPIHNRKIDSHRRRRSRSPVSTKRKSPTRSLSPKHSRHHSSGNKHSNSRVSHSASRRHSPGSQQSHVSNGLRTRALSPWSINSLTFLVDKKWKSFYEKYYASGIRDDTLCLILQKDYLRAYKGFFVQDPQFEIAYPVLIQPELLRSMLTERIENGPSQSSSQLSREVSSVITVKNVPMADCDALEPGEIIDDERKKELDRAWEKSLARALPPPLKKPAYTEKRPSPKVTADNYTSQPHHNTDFSTTTVPVSVPKPVPPPEKTSDSLHSSGFGRTPEDFHSFDKLQVLIREKLKLPTVKPPSPTKLPSSIEVPDLVKQALKSIKGDTQAEYPTTSMSSDGLVFRDPFLGFVHNVLSGILKMTGLQDDVDSGAVPSAVLTQLHYEQRRMHESMVTPEGHLLIRMARMSLTNRDRLHSKFGSSHADVVGILENLDRDVLQLIADTPMLKQ</sequence>
<keyword evidence="3" id="KW-1185">Reference proteome</keyword>
<evidence type="ECO:0000313" key="3">
    <source>
        <dbReference type="Proteomes" id="UP000593567"/>
    </source>
</evidence>
<name>A0A7J7JDN9_BUGNE</name>
<feature type="region of interest" description="Disordered" evidence="1">
    <location>
        <begin position="975"/>
        <end position="1037"/>
    </location>
</feature>
<evidence type="ECO:0000313" key="2">
    <source>
        <dbReference type="EMBL" id="KAF6024412.1"/>
    </source>
</evidence>
<feature type="compositionally biased region" description="Low complexity" evidence="1">
    <location>
        <begin position="340"/>
        <end position="365"/>
    </location>
</feature>
<feature type="compositionally biased region" description="Polar residues" evidence="1">
    <location>
        <begin position="823"/>
        <end position="834"/>
    </location>
</feature>
<feature type="compositionally biased region" description="Low complexity" evidence="1">
    <location>
        <begin position="41"/>
        <end position="55"/>
    </location>
</feature>
<feature type="compositionally biased region" description="Low complexity" evidence="1">
    <location>
        <begin position="617"/>
        <end position="627"/>
    </location>
</feature>
<comment type="caution">
    <text evidence="2">The sequence shown here is derived from an EMBL/GenBank/DDBJ whole genome shotgun (WGS) entry which is preliminary data.</text>
</comment>
<evidence type="ECO:0000256" key="1">
    <source>
        <dbReference type="SAM" id="MobiDB-lite"/>
    </source>
</evidence>
<protein>
    <submittedName>
        <fullName evidence="2">Uncharacterized protein</fullName>
    </submittedName>
</protein>
<feature type="compositionally biased region" description="Basic residues" evidence="1">
    <location>
        <begin position="679"/>
        <end position="689"/>
    </location>
</feature>
<feature type="region of interest" description="Disordered" evidence="1">
    <location>
        <begin position="671"/>
        <end position="834"/>
    </location>
</feature>
<dbReference type="Proteomes" id="UP000593567">
    <property type="component" value="Unassembled WGS sequence"/>
</dbReference>
<feature type="region of interest" description="Disordered" evidence="1">
    <location>
        <begin position="338"/>
        <end position="428"/>
    </location>
</feature>
<dbReference type="EMBL" id="VXIV02002584">
    <property type="protein sequence ID" value="KAF6024412.1"/>
    <property type="molecule type" value="Genomic_DNA"/>
</dbReference>
<reference evidence="2" key="1">
    <citation type="submission" date="2020-06" db="EMBL/GenBank/DDBJ databases">
        <title>Draft genome of Bugula neritina, a colonial animal packing powerful symbionts and potential medicines.</title>
        <authorList>
            <person name="Rayko M."/>
        </authorList>
    </citation>
    <scope>NUCLEOTIDE SEQUENCE [LARGE SCALE GENOMIC DNA]</scope>
    <source>
        <strain evidence="2">Kwan_BN1</strain>
    </source>
</reference>
<organism evidence="2 3">
    <name type="scientific">Bugula neritina</name>
    <name type="common">Brown bryozoan</name>
    <name type="synonym">Sertularia neritina</name>
    <dbReference type="NCBI Taxonomy" id="10212"/>
    <lineage>
        <taxon>Eukaryota</taxon>
        <taxon>Metazoa</taxon>
        <taxon>Spiralia</taxon>
        <taxon>Lophotrochozoa</taxon>
        <taxon>Bryozoa</taxon>
        <taxon>Gymnolaemata</taxon>
        <taxon>Cheilostomatida</taxon>
        <taxon>Flustrina</taxon>
        <taxon>Buguloidea</taxon>
        <taxon>Bugulidae</taxon>
        <taxon>Bugula</taxon>
    </lineage>
</organism>
<feature type="compositionally biased region" description="Polar residues" evidence="1">
    <location>
        <begin position="540"/>
        <end position="586"/>
    </location>
</feature>
<dbReference type="AlphaFoldDB" id="A0A7J7JDN9"/>